<dbReference type="RefSeq" id="WP_043252823.1">
    <property type="nucleotide sequence ID" value="NZ_HG322950.1"/>
</dbReference>
<dbReference type="AlphaFoldDB" id="A0A024HGY2"/>
<dbReference type="eggNOG" id="COG2764">
    <property type="taxonomic scope" value="Bacteria"/>
</dbReference>
<gene>
    <name evidence="2" type="ORF">PKB_2953</name>
</gene>
<evidence type="ECO:0000313" key="2">
    <source>
        <dbReference type="EMBL" id="CDF84300.1"/>
    </source>
</evidence>
<keyword evidence="3" id="KW-1185">Reference proteome</keyword>
<dbReference type="STRING" id="1301098.PKB_2953"/>
<sequence>MKINTYLIFDGNCEEAFKRYAEVLRGNIPMLMHFGDAPDQSQMPPGSSNLVMHVRLEVGDQVLMGSDNCPPMPYEGTKGVSVSLNVDSKAEAKRIFDALSEGGQVGMPLQQTFWAAAFGMFTDRFGVPWMVNCEQDH</sequence>
<protein>
    <recommendedName>
        <fullName evidence="1">PhnB-like domain-containing protein</fullName>
    </recommendedName>
</protein>
<accession>A0A024HGY2</accession>
<dbReference type="SUPFAM" id="SSF54593">
    <property type="entry name" value="Glyoxalase/Bleomycin resistance protein/Dihydroxybiphenyl dioxygenase"/>
    <property type="match status" value="1"/>
</dbReference>
<dbReference type="Gene3D" id="3.10.180.10">
    <property type="entry name" value="2,3-Dihydroxybiphenyl 1,2-Dioxygenase, domain 1"/>
    <property type="match status" value="1"/>
</dbReference>
<dbReference type="Proteomes" id="UP000025241">
    <property type="component" value="Chromosome I"/>
</dbReference>
<reference evidence="2 3" key="2">
    <citation type="submission" date="2014-05" db="EMBL/GenBank/DDBJ databases">
        <title>Genome sequence of the 3-chlorobenzoate degrading bacterium Pseudomonas knackmussii B13 shows multiple evidence for horizontal gene transfer.</title>
        <authorList>
            <person name="Miyazaki R."/>
            <person name="Bertelli C."/>
            <person name="Falquet L."/>
            <person name="Robinson-Rechavi M."/>
            <person name="Gharib W."/>
            <person name="Roy S."/>
            <person name="Van der Meer J.R."/>
        </authorList>
    </citation>
    <scope>NUCLEOTIDE SEQUENCE [LARGE SCALE GENOMIC DNA]</scope>
    <source>
        <strain evidence="2 3">B13</strain>
    </source>
</reference>
<dbReference type="PANTHER" id="PTHR33990:SF1">
    <property type="entry name" value="PROTEIN YJDN"/>
    <property type="match status" value="1"/>
</dbReference>
<dbReference type="HOGENOM" id="CLU_046006_17_1_6"/>
<evidence type="ECO:0000313" key="3">
    <source>
        <dbReference type="Proteomes" id="UP000025241"/>
    </source>
</evidence>
<reference evidence="2 3" key="1">
    <citation type="submission" date="2013-03" db="EMBL/GenBank/DDBJ databases">
        <authorList>
            <person name="Linke B."/>
        </authorList>
    </citation>
    <scope>NUCLEOTIDE SEQUENCE [LARGE SCALE GENOMIC DNA]</scope>
    <source>
        <strain evidence="2 3">B13</strain>
    </source>
</reference>
<name>A0A024HGY2_PSEKB</name>
<evidence type="ECO:0000259" key="1">
    <source>
        <dbReference type="Pfam" id="PF06983"/>
    </source>
</evidence>
<feature type="domain" description="PhnB-like" evidence="1">
    <location>
        <begin position="2"/>
        <end position="131"/>
    </location>
</feature>
<dbReference type="KEGG" id="pkc:PKB_2953"/>
<organism evidence="2 3">
    <name type="scientific">Pseudomonas knackmussii (strain DSM 6978 / CCUG 54928 / LMG 23759 / B13)</name>
    <dbReference type="NCBI Taxonomy" id="1301098"/>
    <lineage>
        <taxon>Bacteria</taxon>
        <taxon>Pseudomonadati</taxon>
        <taxon>Pseudomonadota</taxon>
        <taxon>Gammaproteobacteria</taxon>
        <taxon>Pseudomonadales</taxon>
        <taxon>Pseudomonadaceae</taxon>
        <taxon>Pseudomonas</taxon>
    </lineage>
</organism>
<dbReference type="EMBL" id="HG322950">
    <property type="protein sequence ID" value="CDF84300.1"/>
    <property type="molecule type" value="Genomic_DNA"/>
</dbReference>
<dbReference type="CDD" id="cd06588">
    <property type="entry name" value="PhnB_like"/>
    <property type="match status" value="1"/>
</dbReference>
<dbReference type="Pfam" id="PF06983">
    <property type="entry name" value="3-dmu-9_3-mt"/>
    <property type="match status" value="1"/>
</dbReference>
<dbReference type="OrthoDB" id="9795306at2"/>
<dbReference type="InterPro" id="IPR029068">
    <property type="entry name" value="Glyas_Bleomycin-R_OHBP_Dase"/>
</dbReference>
<proteinExistence type="predicted"/>
<dbReference type="PATRIC" id="fig|1301098.3.peg.2977"/>
<dbReference type="InterPro" id="IPR028973">
    <property type="entry name" value="PhnB-like"/>
</dbReference>
<dbReference type="PANTHER" id="PTHR33990">
    <property type="entry name" value="PROTEIN YJDN-RELATED"/>
    <property type="match status" value="1"/>
</dbReference>